<dbReference type="Pfam" id="PF02754">
    <property type="entry name" value="CCG"/>
    <property type="match status" value="2"/>
</dbReference>
<dbReference type="InterPro" id="IPR051460">
    <property type="entry name" value="HdrC_iron-sulfur_subunit"/>
</dbReference>
<keyword evidence="4" id="KW-0408">Iron</keyword>
<protein>
    <submittedName>
        <fullName evidence="7">4Fe-4S dicluster domain-containing protein</fullName>
    </submittedName>
</protein>
<dbReference type="InterPro" id="IPR017900">
    <property type="entry name" value="4Fe4S_Fe_S_CS"/>
</dbReference>
<keyword evidence="1" id="KW-0004">4Fe-4S</keyword>
<dbReference type="InterPro" id="IPR004017">
    <property type="entry name" value="Cys_rich_dom"/>
</dbReference>
<evidence type="ECO:0000256" key="1">
    <source>
        <dbReference type="ARBA" id="ARBA00022485"/>
    </source>
</evidence>
<organism evidence="7 8">
    <name type="scientific">Ruminococcus gauvreauii</name>
    <dbReference type="NCBI Taxonomy" id="438033"/>
    <lineage>
        <taxon>Bacteria</taxon>
        <taxon>Bacillati</taxon>
        <taxon>Bacillota</taxon>
        <taxon>Clostridia</taxon>
        <taxon>Eubacteriales</taxon>
        <taxon>Oscillospiraceae</taxon>
        <taxon>Ruminococcus</taxon>
    </lineage>
</organism>
<dbReference type="RefSeq" id="WP_044983320.1">
    <property type="nucleotide sequence ID" value="NZ_CABLBR010000018.1"/>
</dbReference>
<dbReference type="Gene3D" id="1.10.1060.10">
    <property type="entry name" value="Alpha-helical ferredoxin"/>
    <property type="match status" value="2"/>
</dbReference>
<proteinExistence type="predicted"/>
<dbReference type="PROSITE" id="PS51379">
    <property type="entry name" value="4FE4S_FER_2"/>
    <property type="match status" value="1"/>
</dbReference>
<reference evidence="7" key="1">
    <citation type="journal article" date="2022" name="Cell">
        <title>Design, construction, and in vivo augmentation of a complex gut microbiome.</title>
        <authorList>
            <person name="Cheng A.G."/>
            <person name="Ho P.Y."/>
            <person name="Aranda-Diaz A."/>
            <person name="Jain S."/>
            <person name="Yu F.B."/>
            <person name="Meng X."/>
            <person name="Wang M."/>
            <person name="Iakiviak M."/>
            <person name="Nagashima K."/>
            <person name="Zhao A."/>
            <person name="Murugkar P."/>
            <person name="Patil A."/>
            <person name="Atabakhsh K."/>
            <person name="Weakley A."/>
            <person name="Yan J."/>
            <person name="Brumbaugh A.R."/>
            <person name="Higginbottom S."/>
            <person name="Dimas A."/>
            <person name="Shiver A.L."/>
            <person name="Deutschbauer A."/>
            <person name="Neff N."/>
            <person name="Sonnenburg J.L."/>
            <person name="Huang K.C."/>
            <person name="Fischbach M.A."/>
        </authorList>
    </citation>
    <scope>NUCLEOTIDE SEQUENCE</scope>
    <source>
        <strain evidence="7">DSM 19829</strain>
    </source>
</reference>
<dbReference type="NCBIfam" id="NF045663">
    <property type="entry name" value="diclust_near_Sec"/>
    <property type="match status" value="1"/>
</dbReference>
<evidence type="ECO:0000313" key="7">
    <source>
        <dbReference type="EMBL" id="UWP58692.1"/>
    </source>
</evidence>
<dbReference type="PANTHER" id="PTHR43255">
    <property type="entry name" value="IRON-SULFUR-BINDING OXIDOREDUCTASE FADF-RELATED-RELATED"/>
    <property type="match status" value="1"/>
</dbReference>
<dbReference type="InterPro" id="IPR009051">
    <property type="entry name" value="Helical_ferredxn"/>
</dbReference>
<dbReference type="Pfam" id="PF13450">
    <property type="entry name" value="NAD_binding_8"/>
    <property type="match status" value="1"/>
</dbReference>
<dbReference type="EMBL" id="CP102290">
    <property type="protein sequence ID" value="UWP58692.1"/>
    <property type="molecule type" value="Genomic_DNA"/>
</dbReference>
<evidence type="ECO:0000313" key="8">
    <source>
        <dbReference type="Proteomes" id="UP001060164"/>
    </source>
</evidence>
<keyword evidence="5" id="KW-0411">Iron-sulfur</keyword>
<dbReference type="Gene3D" id="3.50.50.60">
    <property type="entry name" value="FAD/NAD(P)-binding domain"/>
    <property type="match status" value="1"/>
</dbReference>
<evidence type="ECO:0000256" key="5">
    <source>
        <dbReference type="ARBA" id="ARBA00023014"/>
    </source>
</evidence>
<keyword evidence="3" id="KW-0560">Oxidoreductase</keyword>
<evidence type="ECO:0000259" key="6">
    <source>
        <dbReference type="PROSITE" id="PS51379"/>
    </source>
</evidence>
<dbReference type="PANTHER" id="PTHR43255:SF1">
    <property type="entry name" value="IRON-SULFUR-BINDING OXIDOREDUCTASE FADF-RELATED"/>
    <property type="match status" value="1"/>
</dbReference>
<dbReference type="Proteomes" id="UP001060164">
    <property type="component" value="Chromosome"/>
</dbReference>
<accession>A0ABY5VEF2</accession>
<dbReference type="InterPro" id="IPR017896">
    <property type="entry name" value="4Fe4S_Fe-S-bd"/>
</dbReference>
<dbReference type="InterPro" id="IPR036188">
    <property type="entry name" value="FAD/NAD-bd_sf"/>
</dbReference>
<evidence type="ECO:0000256" key="3">
    <source>
        <dbReference type="ARBA" id="ARBA00023002"/>
    </source>
</evidence>
<dbReference type="PROSITE" id="PS00198">
    <property type="entry name" value="4FE4S_FER_1"/>
    <property type="match status" value="1"/>
</dbReference>
<feature type="domain" description="4Fe-4S ferredoxin-type" evidence="6">
    <location>
        <begin position="339"/>
        <end position="369"/>
    </location>
</feature>
<dbReference type="InterPro" id="IPR028261">
    <property type="entry name" value="DPD_II"/>
</dbReference>
<sequence>MEVNQQKLHELEQLCTQEQPPAAMASCPLHINCRDVCRALAQGDFDGARAVYEKGAVFPELLSALCEEPCSGSCTRGNCGGSLRLRALEKAAVQFGNIKEKRMFLPKKTQRAAVVGAGAAGMAAALELGKKGYAVTVYEKEEKVWSSLEKNPLISEDMLKREQKRLEKYPITIKTGQEIIDLEALAAEYDAVVAAWGLRNTALNVKKEDFQLGETNRFACGDAIRAVKGRFVDVLAEGRRAAISADRFLKKVSMDAGREQEGVYITSLHVNTAQEGTVESELTGQEQEITREAAVAEAGRCLDCKCTDCTNACAFMRYHKGYPKKYLREIYNNLSIAMGTRHANRMINSCSLCGQCKEVCPHGLDLGEVIREARQIMVEKEKMPPSAFEFALNDMQYSNSDRVFLARPQNEGTSAYAFFPGCQLPASAPKAVEKAYADLRERLDGGVGLILGCCGVMAEWAGEKGQYREALEKIQKAWEQMGKPIVIAACPMCLRVLSEQIPGMECRGVWEALLNIGLPPSYRGQQKTMMMHDSCGARNDAKTQEQVRQLAKAMGYELQEGNYRGKQTSCCGYGGLAQISNPVVADLMTEQCLADGADFYLTYCINCRDRFQKGGAAAAHILELLYDTEEAYKRANPGYSLRRDNRLFLRSAVLERFWDEKTEDEVRVKLQYDDQVKRMLEERKILDSDIRAVLARAREGYSVRDLKSGLSIAHRQVGNVTFWVYYRETKEGAYVIEKAYAHRMTISNEGGG</sequence>
<keyword evidence="8" id="KW-1185">Reference proteome</keyword>
<dbReference type="Pfam" id="PF14691">
    <property type="entry name" value="Fer4_20"/>
    <property type="match status" value="1"/>
</dbReference>
<gene>
    <name evidence="7" type="ORF">NQ502_15125</name>
</gene>
<evidence type="ECO:0000256" key="4">
    <source>
        <dbReference type="ARBA" id="ARBA00023004"/>
    </source>
</evidence>
<dbReference type="SUPFAM" id="SSF51971">
    <property type="entry name" value="Nucleotide-binding domain"/>
    <property type="match status" value="1"/>
</dbReference>
<name>A0ABY5VEF2_9FIRM</name>
<evidence type="ECO:0000256" key="2">
    <source>
        <dbReference type="ARBA" id="ARBA00022723"/>
    </source>
</evidence>
<keyword evidence="2" id="KW-0479">Metal-binding</keyword>
<dbReference type="Pfam" id="PF13534">
    <property type="entry name" value="Fer4_17"/>
    <property type="match status" value="1"/>
</dbReference>
<dbReference type="SUPFAM" id="SSF46548">
    <property type="entry name" value="alpha-helical ferredoxin"/>
    <property type="match status" value="1"/>
</dbReference>